<accession>A0ABV2RXM1</accession>
<dbReference type="EMBL" id="JBEPTQ010000002">
    <property type="protein sequence ID" value="MET4721688.1"/>
    <property type="molecule type" value="Genomic_DNA"/>
</dbReference>
<keyword evidence="2" id="KW-1185">Reference proteome</keyword>
<comment type="caution">
    <text evidence="1">The sequence shown here is derived from an EMBL/GenBank/DDBJ whole genome shotgun (WGS) entry which is preliminary data.</text>
</comment>
<gene>
    <name evidence="1" type="ORF">ABIF63_005794</name>
</gene>
<protein>
    <submittedName>
        <fullName evidence="1">Uncharacterized protein</fullName>
    </submittedName>
</protein>
<sequence>MSEQAIEALQREMRRLAAENLAQQFVLTCFFQRIGQAIPGSKITILQAFDDAANHAEQFSIASGREAGHLPETLRIIEQMRLMLVGEDKPRREV</sequence>
<organism evidence="1 2">
    <name type="scientific">Bradyrhizobium japonicum</name>
    <dbReference type="NCBI Taxonomy" id="375"/>
    <lineage>
        <taxon>Bacteria</taxon>
        <taxon>Pseudomonadati</taxon>
        <taxon>Pseudomonadota</taxon>
        <taxon>Alphaproteobacteria</taxon>
        <taxon>Hyphomicrobiales</taxon>
        <taxon>Nitrobacteraceae</taxon>
        <taxon>Bradyrhizobium</taxon>
    </lineage>
</organism>
<dbReference type="RefSeq" id="WP_354270202.1">
    <property type="nucleotide sequence ID" value="NZ_JBEPTQ010000002.1"/>
</dbReference>
<name>A0ABV2RXM1_BRAJP</name>
<evidence type="ECO:0000313" key="2">
    <source>
        <dbReference type="Proteomes" id="UP001549291"/>
    </source>
</evidence>
<evidence type="ECO:0000313" key="1">
    <source>
        <dbReference type="EMBL" id="MET4721688.1"/>
    </source>
</evidence>
<reference evidence="1 2" key="1">
    <citation type="submission" date="2024-06" db="EMBL/GenBank/DDBJ databases">
        <title>Genomic Encyclopedia of Type Strains, Phase V (KMG-V): Genome sequencing to study the core and pangenomes of soil and plant-associated prokaryotes.</title>
        <authorList>
            <person name="Whitman W."/>
        </authorList>
    </citation>
    <scope>NUCLEOTIDE SEQUENCE [LARGE SCALE GENOMIC DNA]</scope>
    <source>
        <strain evidence="1 2">USDA 160</strain>
    </source>
</reference>
<dbReference type="Proteomes" id="UP001549291">
    <property type="component" value="Unassembled WGS sequence"/>
</dbReference>
<proteinExistence type="predicted"/>